<reference evidence="1" key="1">
    <citation type="submission" date="2014-05" db="EMBL/GenBank/DDBJ databases">
        <authorList>
            <person name="Chronopoulou M."/>
        </authorList>
    </citation>
    <scope>NUCLEOTIDE SEQUENCE</scope>
    <source>
        <tissue evidence="1">Whole organism</tissue>
    </source>
</reference>
<sequence length="70" mass="8255">MLELIIYIFRIYQSSPSHPITTFPTSIRRFQSILKESRNTTTMVRYEESLTLICSSFLHQEAMDNIVLEL</sequence>
<name>A0A0K2V6M6_LEPSM</name>
<dbReference type="AlphaFoldDB" id="A0A0K2V6M6"/>
<dbReference type="EMBL" id="HACA01028230">
    <property type="protein sequence ID" value="CDW45591.1"/>
    <property type="molecule type" value="Transcribed_RNA"/>
</dbReference>
<organism evidence="1">
    <name type="scientific">Lepeophtheirus salmonis</name>
    <name type="common">Salmon louse</name>
    <name type="synonym">Caligus salmonis</name>
    <dbReference type="NCBI Taxonomy" id="72036"/>
    <lineage>
        <taxon>Eukaryota</taxon>
        <taxon>Metazoa</taxon>
        <taxon>Ecdysozoa</taxon>
        <taxon>Arthropoda</taxon>
        <taxon>Crustacea</taxon>
        <taxon>Multicrustacea</taxon>
        <taxon>Hexanauplia</taxon>
        <taxon>Copepoda</taxon>
        <taxon>Siphonostomatoida</taxon>
        <taxon>Caligidae</taxon>
        <taxon>Lepeophtheirus</taxon>
    </lineage>
</organism>
<protein>
    <submittedName>
        <fullName evidence="1">Uncharacterized protein</fullName>
    </submittedName>
</protein>
<proteinExistence type="predicted"/>
<accession>A0A0K2V6M6</accession>
<evidence type="ECO:0000313" key="1">
    <source>
        <dbReference type="EMBL" id="CDW45591.1"/>
    </source>
</evidence>